<dbReference type="Pfam" id="PF07681">
    <property type="entry name" value="DoxX"/>
    <property type="match status" value="1"/>
</dbReference>
<keyword evidence="4" id="KW-0472">Membrane</keyword>
<accession>A0A7M3T503</accession>
<evidence type="ECO:0000256" key="2">
    <source>
        <dbReference type="ARBA" id="ARBA00022692"/>
    </source>
</evidence>
<reference evidence="5 6" key="1">
    <citation type="journal article" date="2018" name="Int. J. Syst. Evol. Microbiol.">
        <title>Epidermidibacterium keratini gen. nov., sp. nov., a member of the family Sporichthyaceae, isolated from keratin epidermis.</title>
        <authorList>
            <person name="Lee D.G."/>
            <person name="Trujillo M.E."/>
            <person name="Kang S."/>
            <person name="Nam J.J."/>
            <person name="Kim Y.J."/>
        </authorList>
    </citation>
    <scope>NUCLEOTIDE SEQUENCE [LARGE SCALE GENOMIC DNA]</scope>
    <source>
        <strain evidence="5 6">EPI-7</strain>
    </source>
</reference>
<evidence type="ECO:0000256" key="3">
    <source>
        <dbReference type="ARBA" id="ARBA00022989"/>
    </source>
</evidence>
<sequence>MSLVRSLARAMMSGIFISGGINQLQNVPQKVEASKDFLDPIVKNSPVQTDAETLVRINGATMVAGGSLLALGKFTRLSSLALIGAVAPTTVGGHPFWKYDDPQQRAMQRTQFLKNLAIAGGLVLAAVDTEGKPGLAYRAKLAKDSVERGAERTRREARYAARAARREAKLAVAQAQNAVS</sequence>
<dbReference type="GO" id="GO:0016020">
    <property type="term" value="C:membrane"/>
    <property type="evidence" value="ECO:0007669"/>
    <property type="project" value="UniProtKB-SubCell"/>
</dbReference>
<gene>
    <name evidence="5" type="ORF">EK0264_00060</name>
</gene>
<keyword evidence="6" id="KW-1185">Reference proteome</keyword>
<protein>
    <submittedName>
        <fullName evidence="5">DoxX family membrane protein</fullName>
    </submittedName>
</protein>
<evidence type="ECO:0000313" key="5">
    <source>
        <dbReference type="EMBL" id="QHB98852.1"/>
    </source>
</evidence>
<comment type="subcellular location">
    <subcellularLocation>
        <location evidence="1">Membrane</location>
        <topology evidence="1">Multi-pass membrane protein</topology>
    </subcellularLocation>
</comment>
<evidence type="ECO:0000313" key="6">
    <source>
        <dbReference type="Proteomes" id="UP000463857"/>
    </source>
</evidence>
<dbReference type="AlphaFoldDB" id="A0A7M3T503"/>
<dbReference type="InterPro" id="IPR032808">
    <property type="entry name" value="DoxX"/>
</dbReference>
<evidence type="ECO:0000256" key="1">
    <source>
        <dbReference type="ARBA" id="ARBA00004141"/>
    </source>
</evidence>
<dbReference type="OrthoDB" id="329282at2"/>
<keyword evidence="3" id="KW-1133">Transmembrane helix</keyword>
<dbReference type="EMBL" id="CP047156">
    <property type="protein sequence ID" value="QHB98852.1"/>
    <property type="molecule type" value="Genomic_DNA"/>
</dbReference>
<name>A0A7M3T503_9ACTN</name>
<keyword evidence="2" id="KW-0812">Transmembrane</keyword>
<dbReference type="KEGG" id="eke:EK0264_00060"/>
<dbReference type="RefSeq" id="WP_159541756.1">
    <property type="nucleotide sequence ID" value="NZ_CP047156.1"/>
</dbReference>
<dbReference type="InParanoid" id="A0A7M3T503"/>
<dbReference type="Proteomes" id="UP000463857">
    <property type="component" value="Chromosome"/>
</dbReference>
<evidence type="ECO:0000256" key="4">
    <source>
        <dbReference type="ARBA" id="ARBA00023136"/>
    </source>
</evidence>
<organism evidence="5 6">
    <name type="scientific">Epidermidibacterium keratini</name>
    <dbReference type="NCBI Taxonomy" id="1891644"/>
    <lineage>
        <taxon>Bacteria</taxon>
        <taxon>Bacillati</taxon>
        <taxon>Actinomycetota</taxon>
        <taxon>Actinomycetes</taxon>
        <taxon>Sporichthyales</taxon>
        <taxon>Sporichthyaceae</taxon>
        <taxon>Epidermidibacterium</taxon>
    </lineage>
</organism>
<proteinExistence type="predicted"/>